<feature type="domain" description="Rieske" evidence="6">
    <location>
        <begin position="16"/>
        <end position="118"/>
    </location>
</feature>
<dbReference type="SUPFAM" id="SSF50022">
    <property type="entry name" value="ISP domain"/>
    <property type="match status" value="1"/>
</dbReference>
<dbReference type="RefSeq" id="WP_057916429.1">
    <property type="nucleotide sequence ID" value="NZ_CP011129.1"/>
</dbReference>
<keyword evidence="8" id="KW-1185">Reference proteome</keyword>
<dbReference type="InterPro" id="IPR015881">
    <property type="entry name" value="ARHD_Rieske_2Fe_2S"/>
</dbReference>
<keyword evidence="5" id="KW-0411">Iron-sulfur</keyword>
<evidence type="ECO:0000256" key="5">
    <source>
        <dbReference type="ARBA" id="ARBA00023014"/>
    </source>
</evidence>
<name>A0A0S2F531_LYSAN</name>
<dbReference type="Pfam" id="PF00355">
    <property type="entry name" value="Rieske"/>
    <property type="match status" value="1"/>
</dbReference>
<dbReference type="Gene3D" id="3.90.380.10">
    <property type="entry name" value="Naphthalene 1,2-dioxygenase Alpha Subunit, Chain A, domain 1"/>
    <property type="match status" value="1"/>
</dbReference>
<keyword evidence="3" id="KW-0560">Oxidoreductase</keyword>
<evidence type="ECO:0000256" key="3">
    <source>
        <dbReference type="ARBA" id="ARBA00023002"/>
    </source>
</evidence>
<keyword evidence="4" id="KW-0408">Iron</keyword>
<dbReference type="EMBL" id="CP011129">
    <property type="protein sequence ID" value="ALN78661.1"/>
    <property type="molecule type" value="Genomic_DNA"/>
</dbReference>
<dbReference type="InterPro" id="IPR017941">
    <property type="entry name" value="Rieske_2Fe-2S"/>
</dbReference>
<dbReference type="KEGG" id="lab:LA76x_0500"/>
<dbReference type="InterPro" id="IPR044043">
    <property type="entry name" value="VanA_C_cat"/>
</dbReference>
<keyword evidence="1" id="KW-0001">2Fe-2S</keyword>
<dbReference type="Proteomes" id="UP000060787">
    <property type="component" value="Chromosome"/>
</dbReference>
<gene>
    <name evidence="7" type="ORF">LA76x_0500</name>
</gene>
<dbReference type="InterPro" id="IPR036922">
    <property type="entry name" value="Rieske_2Fe-2S_sf"/>
</dbReference>
<dbReference type="Pfam" id="PF19112">
    <property type="entry name" value="VanA_C"/>
    <property type="match status" value="1"/>
</dbReference>
<evidence type="ECO:0000313" key="7">
    <source>
        <dbReference type="EMBL" id="ALN78661.1"/>
    </source>
</evidence>
<dbReference type="GO" id="GO:0016491">
    <property type="term" value="F:oxidoreductase activity"/>
    <property type="evidence" value="ECO:0007669"/>
    <property type="project" value="UniProtKB-KW"/>
</dbReference>
<proteinExistence type="predicted"/>
<dbReference type="SUPFAM" id="SSF55961">
    <property type="entry name" value="Bet v1-like"/>
    <property type="match status" value="1"/>
</dbReference>
<dbReference type="PROSITE" id="PS00570">
    <property type="entry name" value="RING_HYDROXYL_ALPHA"/>
    <property type="match status" value="1"/>
</dbReference>
<reference evidence="7 8" key="1">
    <citation type="journal article" date="2015" name="BMC Genomics">
        <title>Comparative genomics and metabolic profiling of the genus Lysobacter.</title>
        <authorList>
            <person name="de Bruijn I."/>
            <person name="Cheng X."/>
            <person name="de Jager V."/>
            <person name="Exposito R.G."/>
            <person name="Watrous J."/>
            <person name="Patel N."/>
            <person name="Postma J."/>
            <person name="Dorrestein P.C."/>
            <person name="Kobayashi D."/>
            <person name="Raaijmakers J.M."/>
        </authorList>
    </citation>
    <scope>NUCLEOTIDE SEQUENCE [LARGE SCALE GENOMIC DNA]</scope>
    <source>
        <strain evidence="7 8">76</strain>
    </source>
</reference>
<evidence type="ECO:0000256" key="2">
    <source>
        <dbReference type="ARBA" id="ARBA00022723"/>
    </source>
</evidence>
<organism evidence="7 8">
    <name type="scientific">Lysobacter antibioticus</name>
    <dbReference type="NCBI Taxonomy" id="84531"/>
    <lineage>
        <taxon>Bacteria</taxon>
        <taxon>Pseudomonadati</taxon>
        <taxon>Pseudomonadota</taxon>
        <taxon>Gammaproteobacteria</taxon>
        <taxon>Lysobacterales</taxon>
        <taxon>Lysobacteraceae</taxon>
        <taxon>Lysobacter</taxon>
    </lineage>
</organism>
<evidence type="ECO:0000256" key="1">
    <source>
        <dbReference type="ARBA" id="ARBA00022714"/>
    </source>
</evidence>
<dbReference type="GO" id="GO:0051537">
    <property type="term" value="F:2 iron, 2 sulfur cluster binding"/>
    <property type="evidence" value="ECO:0007669"/>
    <property type="project" value="UniProtKB-KW"/>
</dbReference>
<evidence type="ECO:0000256" key="4">
    <source>
        <dbReference type="ARBA" id="ARBA00023004"/>
    </source>
</evidence>
<dbReference type="PANTHER" id="PTHR21266:SF57">
    <property type="entry name" value="3-CHLOROBENZOATE-3,4-DIOXYGENASE"/>
    <property type="match status" value="1"/>
</dbReference>
<dbReference type="InterPro" id="IPR050584">
    <property type="entry name" value="Cholesterol_7-desaturase"/>
</dbReference>
<dbReference type="PANTHER" id="PTHR21266">
    <property type="entry name" value="IRON-SULFUR DOMAIN CONTAINING PROTEIN"/>
    <property type="match status" value="1"/>
</dbReference>
<dbReference type="GO" id="GO:0005506">
    <property type="term" value="F:iron ion binding"/>
    <property type="evidence" value="ECO:0007669"/>
    <property type="project" value="InterPro"/>
</dbReference>
<accession>A0A0S2F531</accession>
<dbReference type="Gene3D" id="2.102.10.10">
    <property type="entry name" value="Rieske [2Fe-2S] iron-sulphur domain"/>
    <property type="match status" value="1"/>
</dbReference>
<evidence type="ECO:0000259" key="6">
    <source>
        <dbReference type="PROSITE" id="PS51296"/>
    </source>
</evidence>
<evidence type="ECO:0000313" key="8">
    <source>
        <dbReference type="Proteomes" id="UP000060787"/>
    </source>
</evidence>
<keyword evidence="2" id="KW-0479">Metal-binding</keyword>
<protein>
    <submittedName>
        <fullName evidence="7">Rieske [2Fe-2S] domain protein</fullName>
    </submittedName>
</protein>
<dbReference type="AlphaFoldDB" id="A0A0S2F531"/>
<sequence>MSYSQNIMDFYYPVARLQDLEAATKEGKPLAAVLLGKPLVIYKIQGEVVVADDRCPHRGETLSAGAVNEAGLQCPYHGLQFAHLGACTRIPAHPQVQNLKRFDLCSYPAVESHGLLWTSLGAGAFYELGFGRESESQRLVVAPPVNVNASAGRQVEGFMDISHLPFVHRTTFSDCTAEAMPPYKVESFDGGFGFEYSSSLGNYPFDHPSPKDFAWRRAYRIHAPFVAILDIYFPDGLFTIFNCACPVSEEQCVWFYPIRFDESLRLGSDTDVNAFSQKVQMDDLAVVERQRPRYIDLTSDSEQSFGADMASTAYRKILRNLGLVKA</sequence>
<dbReference type="PROSITE" id="PS51296">
    <property type="entry name" value="RIESKE"/>
    <property type="match status" value="1"/>
</dbReference>
<dbReference type="PATRIC" id="fig|84531.8.peg.521"/>
<dbReference type="STRING" id="84531.LA76x_0500"/>